<accession>A0A8J5X439</accession>
<dbReference type="AlphaFoldDB" id="A0A8J5X439"/>
<evidence type="ECO:0000313" key="1">
    <source>
        <dbReference type="EMBL" id="KAG8458883.1"/>
    </source>
</evidence>
<sequence>MRVSACCAALGAAVMPSPARGDALGVMRVVSWLPTPEAPPADFALAVSQRESVLGCHSFERFLDARWETFFLLEAELARAWRLEQLVLAPPLGARSSRGTHLVELASLRPRLLGAHLHVLRLLAQRAAPPGALVACGCDVHALPAWHARHAPLGTMVSGLHDALLADTASRRGPLGSRAEHFSLTQLRAWNARVKQTDMCLRRFAKERRRPLLAACALLVDTLPATDSLVGARLHAGPPDLAEWAARGGERFFRPAGLREGEHWLIDSSMWLPDRLCAYNASLLAAELQRLRAVDGSLVDSARTWSAVVCVSRLGAVRSNDVVGWVDYAADDGLHLSAPPGVHDATLLALRNASAAAAHVPGWNARGYALRALAAQASPHACVSQHTQLRTDARLSVDLWCGAAAHAMRDAHLPRAQLAPSEWARWLGETQPRAAAAVAADGARVLVRDALHPLVSPLLELLGWQLAHTNETHAIFVLIPSFGSRPLVSLRADGLALRERATPWLRVSSEDVSGASSAARATSVFAVGRLGESARFWVHALGRTEPTLLALRLDAVVQRVSPPFALGAAARAERVRASAVARLARSLCDAVRLLRASHADRPSDADPAALAGALAALSMAAESWHACGAEAVPSLQTELQ</sequence>
<gene>
    <name evidence="1" type="ORF">KFE25_004217</name>
</gene>
<dbReference type="EMBL" id="JAGTXO010000046">
    <property type="protein sequence ID" value="KAG8458883.1"/>
    <property type="molecule type" value="Genomic_DNA"/>
</dbReference>
<organism evidence="1 2">
    <name type="scientific">Diacronema lutheri</name>
    <name type="common">Unicellular marine alga</name>
    <name type="synonym">Monochrysis lutheri</name>
    <dbReference type="NCBI Taxonomy" id="2081491"/>
    <lineage>
        <taxon>Eukaryota</taxon>
        <taxon>Haptista</taxon>
        <taxon>Haptophyta</taxon>
        <taxon>Pavlovophyceae</taxon>
        <taxon>Pavlovales</taxon>
        <taxon>Pavlovaceae</taxon>
        <taxon>Diacronema</taxon>
    </lineage>
</organism>
<protein>
    <submittedName>
        <fullName evidence="1">Uncharacterized protein</fullName>
    </submittedName>
</protein>
<dbReference type="OrthoDB" id="10576889at2759"/>
<dbReference type="Proteomes" id="UP000751190">
    <property type="component" value="Unassembled WGS sequence"/>
</dbReference>
<evidence type="ECO:0000313" key="2">
    <source>
        <dbReference type="Proteomes" id="UP000751190"/>
    </source>
</evidence>
<keyword evidence="2" id="KW-1185">Reference proteome</keyword>
<reference evidence="1" key="1">
    <citation type="submission" date="2021-05" db="EMBL/GenBank/DDBJ databases">
        <title>The genome of the haptophyte Pavlova lutheri (Diacronema luteri, Pavlovales) - a model for lipid biosynthesis in eukaryotic algae.</title>
        <authorList>
            <person name="Hulatt C.J."/>
            <person name="Posewitz M.C."/>
        </authorList>
    </citation>
    <scope>NUCLEOTIDE SEQUENCE</scope>
    <source>
        <strain evidence="1">NIVA-4/92</strain>
    </source>
</reference>
<proteinExistence type="predicted"/>
<comment type="caution">
    <text evidence="1">The sequence shown here is derived from an EMBL/GenBank/DDBJ whole genome shotgun (WGS) entry which is preliminary data.</text>
</comment>
<name>A0A8J5X439_DIALT</name>